<organism evidence="1 2">
    <name type="scientific">Actinoplanes sichuanensis</name>
    <dbReference type="NCBI Taxonomy" id="512349"/>
    <lineage>
        <taxon>Bacteria</taxon>
        <taxon>Bacillati</taxon>
        <taxon>Actinomycetota</taxon>
        <taxon>Actinomycetes</taxon>
        <taxon>Micromonosporales</taxon>
        <taxon>Micromonosporaceae</taxon>
        <taxon>Actinoplanes</taxon>
    </lineage>
</organism>
<gene>
    <name evidence="1" type="ORF">ACFQ5G_03600</name>
</gene>
<dbReference type="RefSeq" id="WP_378078210.1">
    <property type="nucleotide sequence ID" value="NZ_JBHTMK010000005.1"/>
</dbReference>
<protein>
    <submittedName>
        <fullName evidence="1">Uncharacterized protein</fullName>
    </submittedName>
</protein>
<name>A0ABW4A2Y6_9ACTN</name>
<sequence length="448" mass="48923">MALNVYAWRSLLGLARCDDLMMSTIPAMALPLGLWTAGRYTLESSEMLASKVQAALDEKVEAEVRPVAELSGLATREDVSPLSLLLGLGRLTSALPGLHRTGAAGLPGLTALHTASRWAIIRYLWAFSEVRPDLRLSDLTDEVRSHQRTLLSESFGIALAGDIIERYVLPNPSRVVDADAVEYDPVLRFDMAALPSHKPDYFWYREVGGHVSEVVVVEVKGTTSGKTACIRQMARGVAQVLVPAPINGVKMRRIVIGTELRGKRLRAYAVEVPEPDEAERLRAVEVVQKREAVRPVEFPGLRTQRFAVDVEQEDVDAESFYLDQVRLHAFAGLPVVGETLRQASEVSRGVLAQRETVEADGAGFRCETTRVAFGNEIITVRTGVAEEFLSSTDAYSADGSAQRRAAYRQRRSARGQGLVEGRALEAETNIVAATAPDGCLLSVSLNSR</sequence>
<evidence type="ECO:0000313" key="1">
    <source>
        <dbReference type="EMBL" id="MFD1364427.1"/>
    </source>
</evidence>
<accession>A0ABW4A2Y6</accession>
<proteinExistence type="predicted"/>
<reference evidence="2" key="1">
    <citation type="journal article" date="2019" name="Int. J. Syst. Evol. Microbiol.">
        <title>The Global Catalogue of Microorganisms (GCM) 10K type strain sequencing project: providing services to taxonomists for standard genome sequencing and annotation.</title>
        <authorList>
            <consortium name="The Broad Institute Genomics Platform"/>
            <consortium name="The Broad Institute Genome Sequencing Center for Infectious Disease"/>
            <person name="Wu L."/>
            <person name="Ma J."/>
        </authorList>
    </citation>
    <scope>NUCLEOTIDE SEQUENCE [LARGE SCALE GENOMIC DNA]</scope>
    <source>
        <strain evidence="2">CCM 7526</strain>
    </source>
</reference>
<dbReference type="EMBL" id="JBHTMK010000005">
    <property type="protein sequence ID" value="MFD1364427.1"/>
    <property type="molecule type" value="Genomic_DNA"/>
</dbReference>
<evidence type="ECO:0000313" key="2">
    <source>
        <dbReference type="Proteomes" id="UP001597183"/>
    </source>
</evidence>
<comment type="caution">
    <text evidence="1">The sequence shown here is derived from an EMBL/GenBank/DDBJ whole genome shotgun (WGS) entry which is preliminary data.</text>
</comment>
<keyword evidence="2" id="KW-1185">Reference proteome</keyword>
<dbReference type="Proteomes" id="UP001597183">
    <property type="component" value="Unassembled WGS sequence"/>
</dbReference>